<evidence type="ECO:0000313" key="1">
    <source>
        <dbReference type="EMBL" id="GBN61214.1"/>
    </source>
</evidence>
<keyword evidence="2" id="KW-1185">Reference proteome</keyword>
<comment type="caution">
    <text evidence="1">The sequence shown here is derived from an EMBL/GenBank/DDBJ whole genome shotgun (WGS) entry which is preliminary data.</text>
</comment>
<organism evidence="1 2">
    <name type="scientific">Araneus ventricosus</name>
    <name type="common">Orbweaver spider</name>
    <name type="synonym">Epeira ventricosa</name>
    <dbReference type="NCBI Taxonomy" id="182803"/>
    <lineage>
        <taxon>Eukaryota</taxon>
        <taxon>Metazoa</taxon>
        <taxon>Ecdysozoa</taxon>
        <taxon>Arthropoda</taxon>
        <taxon>Chelicerata</taxon>
        <taxon>Arachnida</taxon>
        <taxon>Araneae</taxon>
        <taxon>Araneomorphae</taxon>
        <taxon>Entelegynae</taxon>
        <taxon>Araneoidea</taxon>
        <taxon>Araneidae</taxon>
        <taxon>Araneus</taxon>
    </lineage>
</organism>
<reference evidence="1 2" key="1">
    <citation type="journal article" date="2019" name="Sci. Rep.">
        <title>Orb-weaving spider Araneus ventricosus genome elucidates the spidroin gene catalogue.</title>
        <authorList>
            <person name="Kono N."/>
            <person name="Nakamura H."/>
            <person name="Ohtoshi R."/>
            <person name="Moran D.A.P."/>
            <person name="Shinohara A."/>
            <person name="Yoshida Y."/>
            <person name="Fujiwara M."/>
            <person name="Mori M."/>
            <person name="Tomita M."/>
            <person name="Arakawa K."/>
        </authorList>
    </citation>
    <scope>NUCLEOTIDE SEQUENCE [LARGE SCALE GENOMIC DNA]</scope>
</reference>
<evidence type="ECO:0008006" key="3">
    <source>
        <dbReference type="Google" id="ProtNLM"/>
    </source>
</evidence>
<protein>
    <recommendedName>
        <fullName evidence="3">Tc1-like transposase DDE domain-containing protein</fullName>
    </recommendedName>
</protein>
<proteinExistence type="predicted"/>
<dbReference type="Proteomes" id="UP000499080">
    <property type="component" value="Unassembled WGS sequence"/>
</dbReference>
<dbReference type="EMBL" id="BGPR01013567">
    <property type="protein sequence ID" value="GBN61214.1"/>
    <property type="molecule type" value="Genomic_DNA"/>
</dbReference>
<accession>A0A4Y2QCL5</accession>
<sequence>MIRELFRDLGVNSYKVLGPYMMFFRGAAGDTFIFMDDNLGPHRSQLVNDFLKKVCIREWHGQPDHSITILYRMFGMFEGNPGQYLNPLLRLSIIENPHCSNNGNFQCLFRYT</sequence>
<name>A0A4Y2QCL5_ARAVE</name>
<gene>
    <name evidence="1" type="ORF">AVEN_99510_1</name>
</gene>
<evidence type="ECO:0000313" key="2">
    <source>
        <dbReference type="Proteomes" id="UP000499080"/>
    </source>
</evidence>
<dbReference type="AlphaFoldDB" id="A0A4Y2QCL5"/>